<evidence type="ECO:0000313" key="8">
    <source>
        <dbReference type="EMBL" id="ASN72929.1"/>
    </source>
</evidence>
<evidence type="ECO:0000256" key="3">
    <source>
        <dbReference type="ARBA" id="ARBA00022670"/>
    </source>
</evidence>
<dbReference type="EMBL" id="MF417986">
    <property type="protein sequence ID" value="ASN72929.1"/>
    <property type="molecule type" value="Genomic_DNA"/>
</dbReference>
<comment type="cofactor">
    <cofactor evidence="1">
        <name>Zn(2+)</name>
        <dbReference type="ChEBI" id="CHEBI:29105"/>
    </cofactor>
</comment>
<accession>A0A2H4JDY8</accession>
<evidence type="ECO:0000256" key="6">
    <source>
        <dbReference type="ARBA" id="ARBA00023049"/>
    </source>
</evidence>
<dbReference type="PROSITE" id="PS52035">
    <property type="entry name" value="PEPTIDASE_M14"/>
    <property type="match status" value="1"/>
</dbReference>
<keyword evidence="4" id="KW-0378">Hydrolase</keyword>
<evidence type="ECO:0000256" key="5">
    <source>
        <dbReference type="ARBA" id="ARBA00022833"/>
    </source>
</evidence>
<evidence type="ECO:0000256" key="1">
    <source>
        <dbReference type="ARBA" id="ARBA00001947"/>
    </source>
</evidence>
<keyword evidence="5" id="KW-0862">Zinc</keyword>
<evidence type="ECO:0000256" key="2">
    <source>
        <dbReference type="ARBA" id="ARBA00005988"/>
    </source>
</evidence>
<evidence type="ECO:0000259" key="7">
    <source>
        <dbReference type="PROSITE" id="PS52035"/>
    </source>
</evidence>
<dbReference type="InterPro" id="IPR000834">
    <property type="entry name" value="Peptidase_M14"/>
</dbReference>
<dbReference type="CDD" id="cd00596">
    <property type="entry name" value="Peptidase_M14_like"/>
    <property type="match status" value="1"/>
</dbReference>
<comment type="similarity">
    <text evidence="2">Belongs to the peptidase M14 family.</text>
</comment>
<name>A0A2H4JDY8_9CAUD</name>
<dbReference type="GO" id="GO:0008270">
    <property type="term" value="F:zinc ion binding"/>
    <property type="evidence" value="ECO:0007669"/>
    <property type="project" value="InterPro"/>
</dbReference>
<dbReference type="Pfam" id="PF00246">
    <property type="entry name" value="Peptidase_M14"/>
    <property type="match status" value="1"/>
</dbReference>
<dbReference type="GO" id="GO:0004181">
    <property type="term" value="F:metallocarboxypeptidase activity"/>
    <property type="evidence" value="ECO:0007669"/>
    <property type="project" value="InterPro"/>
</dbReference>
<sequence>MFKFTRFSWNYGDTNPYPDYNDYIKYVDSKLLPLGFEKEIIGKSQDGEFNIYGYSKNLDKPIFWLDADIHGSEWQSSYYTLDWVHQVWGDTFIDKKVTKYIRDNLGIYFSPSINPWGYHNVEYQQVNGVNLARNFDSYWEKYKGNAQFEGHNYKGTAPESESEAKAVANKIRELKPYIAINCHTTTGGASGVDMSRRFSWYSVLFQDVQNSIKITYPEIGTLDWNAQFSPTAQGWYGQQISKEGTPTFANIIEHQSDRDDVNTGLATLYILVLTILNFKNNGKLKLNNLNDIF</sequence>
<dbReference type="PANTHER" id="PTHR11705">
    <property type="entry name" value="PROTEASE FAMILY M14 CARBOXYPEPTIDASE A,B"/>
    <property type="match status" value="1"/>
</dbReference>
<dbReference type="PANTHER" id="PTHR11705:SF143">
    <property type="entry name" value="SLL0236 PROTEIN"/>
    <property type="match status" value="1"/>
</dbReference>
<reference evidence="8" key="1">
    <citation type="submission" date="2017-06" db="EMBL/GenBank/DDBJ databases">
        <title>Novel phages from South African skin metaviromes.</title>
        <authorList>
            <person name="van Zyl L.J."/>
            <person name="Abrahams Y."/>
            <person name="Stander E.A."/>
            <person name="Kirby B.M."/>
            <person name="Clavaud C."/>
            <person name="Farcet C."/>
            <person name="Breton L."/>
            <person name="Trindade M.I."/>
        </authorList>
    </citation>
    <scope>NUCLEOTIDE SEQUENCE</scope>
</reference>
<dbReference type="GO" id="GO:0005615">
    <property type="term" value="C:extracellular space"/>
    <property type="evidence" value="ECO:0007669"/>
    <property type="project" value="TreeGrafter"/>
</dbReference>
<keyword evidence="3" id="KW-0645">Protease</keyword>
<dbReference type="Gene3D" id="3.40.630.10">
    <property type="entry name" value="Zn peptidases"/>
    <property type="match status" value="1"/>
</dbReference>
<protein>
    <recommendedName>
        <fullName evidence="7">Peptidase M14 domain-containing protein</fullName>
    </recommendedName>
</protein>
<dbReference type="GO" id="GO:0006508">
    <property type="term" value="P:proteolysis"/>
    <property type="evidence" value="ECO:0007669"/>
    <property type="project" value="UniProtKB-KW"/>
</dbReference>
<organism evidence="8">
    <name type="scientific">uncultured Caudovirales phage</name>
    <dbReference type="NCBI Taxonomy" id="2100421"/>
    <lineage>
        <taxon>Viruses</taxon>
        <taxon>Duplodnaviria</taxon>
        <taxon>Heunggongvirae</taxon>
        <taxon>Uroviricota</taxon>
        <taxon>Caudoviricetes</taxon>
        <taxon>Peduoviridae</taxon>
        <taxon>Maltschvirus</taxon>
        <taxon>Maltschvirus maltsch</taxon>
    </lineage>
</organism>
<gene>
    <name evidence="8" type="ORF">7F21_3</name>
</gene>
<evidence type="ECO:0000256" key="4">
    <source>
        <dbReference type="ARBA" id="ARBA00022801"/>
    </source>
</evidence>
<keyword evidence="6" id="KW-0482">Metalloprotease</keyword>
<proteinExistence type="inferred from homology"/>
<dbReference type="SUPFAM" id="SSF53187">
    <property type="entry name" value="Zn-dependent exopeptidases"/>
    <property type="match status" value="1"/>
</dbReference>
<feature type="domain" description="Peptidase M14" evidence="7">
    <location>
        <begin position="13"/>
        <end position="293"/>
    </location>
</feature>